<gene>
    <name evidence="2" type="ORF">D623_10000433</name>
</gene>
<feature type="region of interest" description="Disordered" evidence="1">
    <location>
        <begin position="20"/>
        <end position="80"/>
    </location>
</feature>
<protein>
    <submittedName>
        <fullName evidence="2">Cdc42-interacting protein 4</fullName>
    </submittedName>
</protein>
<accession>S7NBR9</accession>
<sequence>MSSLQDSQVLIELNKSGFARPGDVEFEDFSQPMNRTHSDSSLGTPSDGRPELRGPGRSRAKRWPFGKKNKVGARALGEGV</sequence>
<dbReference type="Proteomes" id="UP000052978">
    <property type="component" value="Unassembled WGS sequence"/>
</dbReference>
<dbReference type="AlphaFoldDB" id="S7NBR9"/>
<dbReference type="EMBL" id="KE163957">
    <property type="protein sequence ID" value="EPQ14496.1"/>
    <property type="molecule type" value="Genomic_DNA"/>
</dbReference>
<evidence type="ECO:0000256" key="1">
    <source>
        <dbReference type="SAM" id="MobiDB-lite"/>
    </source>
</evidence>
<keyword evidence="3" id="KW-1185">Reference proteome</keyword>
<name>S7NBR9_MYOBR</name>
<dbReference type="Gene3D" id="1.20.1270.60">
    <property type="entry name" value="Arfaptin homology (AH) domain/BAR domain"/>
    <property type="match status" value="1"/>
</dbReference>
<organism evidence="2 3">
    <name type="scientific">Myotis brandtii</name>
    <name type="common">Brandt's bat</name>
    <dbReference type="NCBI Taxonomy" id="109478"/>
    <lineage>
        <taxon>Eukaryota</taxon>
        <taxon>Metazoa</taxon>
        <taxon>Chordata</taxon>
        <taxon>Craniata</taxon>
        <taxon>Vertebrata</taxon>
        <taxon>Euteleostomi</taxon>
        <taxon>Mammalia</taxon>
        <taxon>Eutheria</taxon>
        <taxon>Laurasiatheria</taxon>
        <taxon>Chiroptera</taxon>
        <taxon>Yangochiroptera</taxon>
        <taxon>Vespertilionidae</taxon>
        <taxon>Myotis</taxon>
    </lineage>
</organism>
<feature type="compositionally biased region" description="Polar residues" evidence="1">
    <location>
        <begin position="31"/>
        <end position="44"/>
    </location>
</feature>
<dbReference type="eggNOG" id="KOG3565">
    <property type="taxonomic scope" value="Eukaryota"/>
</dbReference>
<evidence type="ECO:0000313" key="2">
    <source>
        <dbReference type="EMBL" id="EPQ14496.1"/>
    </source>
</evidence>
<feature type="compositionally biased region" description="Basic residues" evidence="1">
    <location>
        <begin position="56"/>
        <end position="71"/>
    </location>
</feature>
<dbReference type="InterPro" id="IPR027267">
    <property type="entry name" value="AH/BAR_dom_sf"/>
</dbReference>
<proteinExistence type="predicted"/>
<reference evidence="2 3" key="1">
    <citation type="journal article" date="2013" name="Nat. Commun.">
        <title>Genome analysis reveals insights into physiology and longevity of the Brandt's bat Myotis brandtii.</title>
        <authorList>
            <person name="Seim I."/>
            <person name="Fang X."/>
            <person name="Xiong Z."/>
            <person name="Lobanov A.V."/>
            <person name="Huang Z."/>
            <person name="Ma S."/>
            <person name="Feng Y."/>
            <person name="Turanov A.A."/>
            <person name="Zhu Y."/>
            <person name="Lenz T.L."/>
            <person name="Gerashchenko M.V."/>
            <person name="Fan D."/>
            <person name="Hee Yim S."/>
            <person name="Yao X."/>
            <person name="Jordan D."/>
            <person name="Xiong Y."/>
            <person name="Ma Y."/>
            <person name="Lyapunov A.N."/>
            <person name="Chen G."/>
            <person name="Kulakova O.I."/>
            <person name="Sun Y."/>
            <person name="Lee S.G."/>
            <person name="Bronson R.T."/>
            <person name="Moskalev A.A."/>
            <person name="Sunyaev S.R."/>
            <person name="Zhang G."/>
            <person name="Krogh A."/>
            <person name="Wang J."/>
            <person name="Gladyshev V.N."/>
        </authorList>
    </citation>
    <scope>NUCLEOTIDE SEQUENCE [LARGE SCALE GENOMIC DNA]</scope>
</reference>
<evidence type="ECO:0000313" key="3">
    <source>
        <dbReference type="Proteomes" id="UP000052978"/>
    </source>
</evidence>